<feature type="domain" description="Glycoside hydrolase GH146 substrate-binding" evidence="3">
    <location>
        <begin position="654"/>
        <end position="787"/>
    </location>
</feature>
<evidence type="ECO:0000259" key="3">
    <source>
        <dbReference type="Pfam" id="PF20620"/>
    </source>
</evidence>
<dbReference type="InterPro" id="IPR049046">
    <property type="entry name" value="Beta-AFase-like_GH127_middle"/>
</dbReference>
<dbReference type="InterPro" id="IPR008928">
    <property type="entry name" value="6-hairpin_glycosidase_sf"/>
</dbReference>
<feature type="domain" description="Non-reducing end beta-L-arabinofuranosidase-like GH127 middle" evidence="4">
    <location>
        <begin position="422"/>
        <end position="518"/>
    </location>
</feature>
<sequence length="788" mass="88540">MNIKPFLFILLLLPVMGFAQESKLEAFPLAAVQLQDSPFRQAQQTDMQYILALDPDRLLAPYLREAGIKPKAESYGNWENTGLDGHTGGHYLTALSLMYAATENKELLQRLNYMVDQLEACQQKNGNGYIGGVPGGEAMWQNIAKGNIDAETFSLNDKWVPWYNIHKLYAGLRDAYLFTGNEKAKDMLVKLSDWSLDLTKNLTDAQMQDMLRSEHGGMNEVFADVAEITGDKKYLELARRFSHRAILDPLLAGKDELTGMHANTQIPKVIGYKRVAEVGGDPAWAGAAGFFWNTVINDRTVSIGGNSVREHFHPTNDFSPMLESREGPETCNTYNMLKLSKQLYLTEASAEYIDYYERGLYNHILSSQHPTRGGFVYFTPMRPRHYRVYSKPEDAFWCCVGSGLENHGKYGELIYAHNEKDLFVNLFIPSTLDWKERGITLTQSTNFPYEEATALKLSLKKPQKFALNIRKPGWIQEGGLQVLVNNKRVKATTTPGSAYVTVARKWKSGDVVTVSLPMETKAEYLPDSSGWVSFVHGPIVLAAVTDKTDLEGLVADGSRMGHIANGPLYSIEEAPVLVSRDKDVAAGITPVAGKPLTFTAASLIASDKYKNVELVPFFQVHDARYMVYWPVSTPEALEARQQALREEESVKMLLEASTVDRVVPGEQQPESDHNYKGEQTESGVFRDRHWRHASRWFSYDLRNKNKEGRKLRVTYYGLDKDRSFDIYVNDKLLKTVQLDGAQGDTFFNVDYELPDKVINSAPANVLTVKFVAHNGSVAGGIYDVRLLK</sequence>
<evidence type="ECO:0000313" key="6">
    <source>
        <dbReference type="Proteomes" id="UP000182491"/>
    </source>
</evidence>
<dbReference type="STRING" id="388950.GCA_001611675_02348"/>
<reference evidence="6" key="1">
    <citation type="submission" date="2016-10" db="EMBL/GenBank/DDBJ databases">
        <authorList>
            <person name="Varghese N."/>
        </authorList>
    </citation>
    <scope>NUCLEOTIDE SEQUENCE [LARGE SCALE GENOMIC DNA]</scope>
    <source>
        <strain evidence="6">DSM 18820</strain>
    </source>
</reference>
<keyword evidence="6" id="KW-1185">Reference proteome</keyword>
<evidence type="ECO:0000259" key="2">
    <source>
        <dbReference type="Pfam" id="PF16375"/>
    </source>
</evidence>
<dbReference type="Pfam" id="PF07944">
    <property type="entry name" value="Beta-AFase-like_GH127_cat"/>
    <property type="match status" value="1"/>
</dbReference>
<dbReference type="SUPFAM" id="SSF48208">
    <property type="entry name" value="Six-hairpin glycosidases"/>
    <property type="match status" value="1"/>
</dbReference>
<feature type="domain" description="DUF4986" evidence="2">
    <location>
        <begin position="548"/>
        <end position="629"/>
    </location>
</feature>
<accession>A0A1I7JCP1</accession>
<dbReference type="PANTHER" id="PTHR31151:SF0">
    <property type="entry name" value="PROLINE-TRNA LIGASE (DUF1680)"/>
    <property type="match status" value="1"/>
</dbReference>
<dbReference type="OrthoDB" id="9757939at2"/>
<proteinExistence type="predicted"/>
<dbReference type="InterPro" id="IPR012878">
    <property type="entry name" value="Beta-AFase-like_GH127_cat"/>
</dbReference>
<dbReference type="GO" id="GO:0005975">
    <property type="term" value="P:carbohydrate metabolic process"/>
    <property type="evidence" value="ECO:0007669"/>
    <property type="project" value="InterPro"/>
</dbReference>
<dbReference type="RefSeq" id="WP_068838287.1">
    <property type="nucleotide sequence ID" value="NZ_BMXC01000003.1"/>
</dbReference>
<name>A0A1I7JCP1_9BACT</name>
<dbReference type="PANTHER" id="PTHR31151">
    <property type="entry name" value="PROLINE-TRNA LIGASE (DUF1680)"/>
    <property type="match status" value="1"/>
</dbReference>
<dbReference type="EMBL" id="FPCA01000003">
    <property type="protein sequence ID" value="SFU82898.1"/>
    <property type="molecule type" value="Genomic_DNA"/>
</dbReference>
<dbReference type="AlphaFoldDB" id="A0A1I7JCP1"/>
<evidence type="ECO:0000259" key="1">
    <source>
        <dbReference type="Pfam" id="PF07944"/>
    </source>
</evidence>
<dbReference type="Pfam" id="PF16375">
    <property type="entry name" value="DUF4986"/>
    <property type="match status" value="1"/>
</dbReference>
<dbReference type="Pfam" id="PF20620">
    <property type="entry name" value="DUF6805"/>
    <property type="match status" value="1"/>
</dbReference>
<protein>
    <submittedName>
        <fullName evidence="5">Uncharacterized protein</fullName>
    </submittedName>
</protein>
<dbReference type="InterPro" id="IPR032275">
    <property type="entry name" value="DUF4986"/>
</dbReference>
<feature type="domain" description="Non-reducing end beta-L-arabinofuranosidase-like GH127 catalytic" evidence="1">
    <location>
        <begin position="31"/>
        <end position="412"/>
    </location>
</feature>
<evidence type="ECO:0000313" key="5">
    <source>
        <dbReference type="EMBL" id="SFU82898.1"/>
    </source>
</evidence>
<gene>
    <name evidence="5" type="ORF">SAMN04487941_2717</name>
</gene>
<dbReference type="InterPro" id="IPR046544">
    <property type="entry name" value="GH146_SB_dom"/>
</dbReference>
<organism evidence="5 6">
    <name type="scientific">Pontibacter akesuensis</name>
    <dbReference type="NCBI Taxonomy" id="388950"/>
    <lineage>
        <taxon>Bacteria</taxon>
        <taxon>Pseudomonadati</taxon>
        <taxon>Bacteroidota</taxon>
        <taxon>Cytophagia</taxon>
        <taxon>Cytophagales</taxon>
        <taxon>Hymenobacteraceae</taxon>
        <taxon>Pontibacter</taxon>
    </lineage>
</organism>
<dbReference type="Pfam" id="PF20736">
    <property type="entry name" value="Glyco_hydro127M"/>
    <property type="match status" value="1"/>
</dbReference>
<dbReference type="Proteomes" id="UP000182491">
    <property type="component" value="Unassembled WGS sequence"/>
</dbReference>
<evidence type="ECO:0000259" key="4">
    <source>
        <dbReference type="Pfam" id="PF20736"/>
    </source>
</evidence>